<dbReference type="GO" id="GO:0003700">
    <property type="term" value="F:DNA-binding transcription factor activity"/>
    <property type="evidence" value="ECO:0007669"/>
    <property type="project" value="InterPro"/>
</dbReference>
<feature type="domain" description="HTH merR-type" evidence="2">
    <location>
        <begin position="12"/>
        <end position="82"/>
    </location>
</feature>
<dbReference type="EMBL" id="JACICA010000001">
    <property type="protein sequence ID" value="MBB3701662.1"/>
    <property type="molecule type" value="Genomic_DNA"/>
</dbReference>
<dbReference type="Proteomes" id="UP000541425">
    <property type="component" value="Unassembled WGS sequence"/>
</dbReference>
<dbReference type="InterPro" id="IPR000551">
    <property type="entry name" value="MerR-type_HTH_dom"/>
</dbReference>
<dbReference type="SMART" id="SM00422">
    <property type="entry name" value="HTH_MERR"/>
    <property type="match status" value="1"/>
</dbReference>
<name>A0A7W5UHS2_9BACT</name>
<evidence type="ECO:0000313" key="3">
    <source>
        <dbReference type="EMBL" id="MBB3701662.1"/>
    </source>
</evidence>
<dbReference type="PANTHER" id="PTHR30204:SF15">
    <property type="entry name" value="BLL5018 PROTEIN"/>
    <property type="match status" value="1"/>
</dbReference>
<reference evidence="3 4" key="1">
    <citation type="submission" date="2020-08" db="EMBL/GenBank/DDBJ databases">
        <title>Genomic Encyclopedia of Type Strains, Phase IV (KMG-IV): sequencing the most valuable type-strain genomes for metagenomic binning, comparative biology and taxonomic classification.</title>
        <authorList>
            <person name="Goeker M."/>
        </authorList>
    </citation>
    <scope>NUCLEOTIDE SEQUENCE [LARGE SCALE GENOMIC DNA]</scope>
    <source>
        <strain evidence="3 4">DSM 22548</strain>
    </source>
</reference>
<evidence type="ECO:0000313" key="4">
    <source>
        <dbReference type="Proteomes" id="UP000541425"/>
    </source>
</evidence>
<protein>
    <submittedName>
        <fullName evidence="3">DNA-binding transcriptional MerR regulator</fullName>
    </submittedName>
</protein>
<dbReference type="Gene3D" id="1.10.1660.10">
    <property type="match status" value="1"/>
</dbReference>
<dbReference type="GO" id="GO:0003677">
    <property type="term" value="F:DNA binding"/>
    <property type="evidence" value="ECO:0007669"/>
    <property type="project" value="UniProtKB-KW"/>
</dbReference>
<dbReference type="AlphaFoldDB" id="A0A7W5UHS2"/>
<dbReference type="Pfam" id="PF13411">
    <property type="entry name" value="MerR_1"/>
    <property type="match status" value="1"/>
</dbReference>
<dbReference type="PANTHER" id="PTHR30204">
    <property type="entry name" value="REDOX-CYCLING DRUG-SENSING TRANSCRIPTIONAL ACTIVATOR SOXR"/>
    <property type="match status" value="1"/>
</dbReference>
<sequence>MSENSGKDLKMFYSISEVAEMFDVQPTLLRYWEKHFPQIAPKRLNRNVRQYTQDEINKIRVVYNLVKVRGLKLDAAAKLIKKNRGGEEKKTEVVTLLQDIREELLTIKDKLNQL</sequence>
<organism evidence="3 4">
    <name type="scientific">Alloprevotella rava</name>
    <dbReference type="NCBI Taxonomy" id="671218"/>
    <lineage>
        <taxon>Bacteria</taxon>
        <taxon>Pseudomonadati</taxon>
        <taxon>Bacteroidota</taxon>
        <taxon>Bacteroidia</taxon>
        <taxon>Bacteroidales</taxon>
        <taxon>Prevotellaceae</taxon>
        <taxon>Alloprevotella</taxon>
    </lineage>
</organism>
<dbReference type="InterPro" id="IPR009061">
    <property type="entry name" value="DNA-bd_dom_put_sf"/>
</dbReference>
<evidence type="ECO:0000259" key="2">
    <source>
        <dbReference type="PROSITE" id="PS50937"/>
    </source>
</evidence>
<evidence type="ECO:0000256" key="1">
    <source>
        <dbReference type="ARBA" id="ARBA00023125"/>
    </source>
</evidence>
<dbReference type="RefSeq" id="WP_183693520.1">
    <property type="nucleotide sequence ID" value="NZ_JACICA010000001.1"/>
</dbReference>
<gene>
    <name evidence="3" type="ORF">FHS60_000104</name>
</gene>
<dbReference type="InterPro" id="IPR047057">
    <property type="entry name" value="MerR_fam"/>
</dbReference>
<keyword evidence="1 3" id="KW-0238">DNA-binding</keyword>
<dbReference type="SUPFAM" id="SSF46955">
    <property type="entry name" value="Putative DNA-binding domain"/>
    <property type="match status" value="1"/>
</dbReference>
<dbReference type="PROSITE" id="PS50937">
    <property type="entry name" value="HTH_MERR_2"/>
    <property type="match status" value="1"/>
</dbReference>
<comment type="caution">
    <text evidence="3">The sequence shown here is derived from an EMBL/GenBank/DDBJ whole genome shotgun (WGS) entry which is preliminary data.</text>
</comment>
<proteinExistence type="predicted"/>
<accession>A0A7W5UHS2</accession>